<comment type="caution">
    <text evidence="1">The sequence shown here is derived from an EMBL/GenBank/DDBJ whole genome shotgun (WGS) entry which is preliminary data.</text>
</comment>
<protein>
    <submittedName>
        <fullName evidence="1">Uncharacterized protein</fullName>
    </submittedName>
</protein>
<evidence type="ECO:0000313" key="2">
    <source>
        <dbReference type="Proteomes" id="UP001234178"/>
    </source>
</evidence>
<dbReference type="EMBL" id="JAOYFB010000039">
    <property type="protein sequence ID" value="KAK4029420.1"/>
    <property type="molecule type" value="Genomic_DNA"/>
</dbReference>
<keyword evidence="2" id="KW-1185">Reference proteome</keyword>
<evidence type="ECO:0000313" key="1">
    <source>
        <dbReference type="EMBL" id="KAK4029420.1"/>
    </source>
</evidence>
<organism evidence="1 2">
    <name type="scientific">Daphnia magna</name>
    <dbReference type="NCBI Taxonomy" id="35525"/>
    <lineage>
        <taxon>Eukaryota</taxon>
        <taxon>Metazoa</taxon>
        <taxon>Ecdysozoa</taxon>
        <taxon>Arthropoda</taxon>
        <taxon>Crustacea</taxon>
        <taxon>Branchiopoda</taxon>
        <taxon>Diplostraca</taxon>
        <taxon>Cladocera</taxon>
        <taxon>Anomopoda</taxon>
        <taxon>Daphniidae</taxon>
        <taxon>Daphnia</taxon>
    </lineage>
</organism>
<name>A0ABR0AWA4_9CRUS</name>
<reference evidence="1 2" key="1">
    <citation type="journal article" date="2023" name="Nucleic Acids Res.">
        <title>The hologenome of Daphnia magna reveals possible DNA methylation and microbiome-mediated evolution of the host genome.</title>
        <authorList>
            <person name="Chaturvedi A."/>
            <person name="Li X."/>
            <person name="Dhandapani V."/>
            <person name="Marshall H."/>
            <person name="Kissane S."/>
            <person name="Cuenca-Cambronero M."/>
            <person name="Asole G."/>
            <person name="Calvet F."/>
            <person name="Ruiz-Romero M."/>
            <person name="Marangio P."/>
            <person name="Guigo R."/>
            <person name="Rago D."/>
            <person name="Mirbahai L."/>
            <person name="Eastwood N."/>
            <person name="Colbourne J.K."/>
            <person name="Zhou J."/>
            <person name="Mallon E."/>
            <person name="Orsini L."/>
        </authorList>
    </citation>
    <scope>NUCLEOTIDE SEQUENCE [LARGE SCALE GENOMIC DNA]</scope>
    <source>
        <strain evidence="1">LRV0_1</strain>
    </source>
</reference>
<accession>A0ABR0AWA4</accession>
<gene>
    <name evidence="1" type="ORF">OUZ56_022412</name>
</gene>
<sequence>MAHRGGVSSWAMTPPYNQFFKEPFFRLSKPSSHLFHSKLQQQKQHHENFNFHTRKGGAHNVRIVLPPQLEEK</sequence>
<dbReference type="Proteomes" id="UP001234178">
    <property type="component" value="Unassembled WGS sequence"/>
</dbReference>
<proteinExistence type="predicted"/>